<comment type="catalytic activity">
    <reaction evidence="1">
        <text>a beta-lactam + H2O = a substituted beta-amino acid</text>
        <dbReference type="Rhea" id="RHEA:20401"/>
        <dbReference type="ChEBI" id="CHEBI:15377"/>
        <dbReference type="ChEBI" id="CHEBI:35627"/>
        <dbReference type="ChEBI" id="CHEBI:140347"/>
        <dbReference type="EC" id="3.5.2.6"/>
    </reaction>
</comment>
<feature type="domain" description="Metallo-beta-lactamase" evidence="21">
    <location>
        <begin position="70"/>
        <end position="240"/>
    </location>
</feature>
<dbReference type="RefSeq" id="WP_000742486.1">
    <property type="nucleotide sequence ID" value="NZ_NFEA01000002.1"/>
</dbReference>
<dbReference type="NCBIfam" id="NF033088">
    <property type="entry name" value="bla_subclass_B1"/>
    <property type="match status" value="1"/>
</dbReference>
<evidence type="ECO:0000256" key="18">
    <source>
        <dbReference type="ARBA" id="ARBA00076861"/>
    </source>
</evidence>
<dbReference type="InterPro" id="IPR036866">
    <property type="entry name" value="RibonucZ/Hydroxyglut_hydro"/>
</dbReference>
<dbReference type="InterPro" id="IPR058199">
    <property type="entry name" value="BlaB//VIM/IMP-1"/>
</dbReference>
<evidence type="ECO:0000256" key="14">
    <source>
        <dbReference type="ARBA" id="ARBA00030107"/>
    </source>
</evidence>
<evidence type="ECO:0000313" key="22">
    <source>
        <dbReference type="EMBL" id="OTZ38376.1"/>
    </source>
</evidence>
<evidence type="ECO:0000256" key="16">
    <source>
        <dbReference type="ARBA" id="ARBA00032868"/>
    </source>
</evidence>
<dbReference type="GO" id="GO:0046677">
    <property type="term" value="P:response to antibiotic"/>
    <property type="evidence" value="ECO:0007669"/>
    <property type="project" value="UniProtKB-KW"/>
</dbReference>
<keyword evidence="13" id="KW-0046">Antibiotic resistance</keyword>
<evidence type="ECO:0000256" key="7">
    <source>
        <dbReference type="ARBA" id="ARBA00017223"/>
    </source>
</evidence>
<keyword evidence="10" id="KW-0574">Periplasm</keyword>
<protein>
    <recommendedName>
        <fullName evidence="7">Metallo-beta-lactamase type 2</fullName>
        <ecNumber evidence="6">3.5.2.6</ecNumber>
    </recommendedName>
    <alternativeName>
        <fullName evidence="14">B2 metallo-beta-lactamase</fullName>
    </alternativeName>
    <alternativeName>
        <fullName evidence="19">Beta-lactamase II</fullName>
    </alternativeName>
    <alternativeName>
        <fullName evidence="16">Cephalosporinase</fullName>
    </alternativeName>
    <alternativeName>
        <fullName evidence="17">Metallo-beta-lactamase type II</fullName>
    </alternativeName>
    <alternativeName>
        <fullName evidence="18">Metallothioprotein beta-lactamase II</fullName>
    </alternativeName>
    <alternativeName>
        <fullName evidence="15">Penicillinase</fullName>
    </alternativeName>
    <alternativeName>
        <fullName evidence="20">Zinc-requiring beta-lactamase II</fullName>
    </alternativeName>
</protein>
<dbReference type="InterPro" id="IPR050855">
    <property type="entry name" value="NDM-1-like"/>
</dbReference>
<dbReference type="NCBIfam" id="NF012229">
    <property type="entry name" value="bla_class_B_core"/>
    <property type="match status" value="1"/>
</dbReference>
<dbReference type="NCBIfam" id="NF033095">
    <property type="entry name" value="bla_Bc_2"/>
    <property type="match status" value="1"/>
</dbReference>
<comment type="subunit">
    <text evidence="5">Monomer.</text>
</comment>
<sequence length="257" mass="27987">MKKNTLLKVGLCVSLLGTTQFVSTISSVQASQKVEQTVIKNETGTISISQLNKNVWVHTELGYFNGEAVPSNGLVLNTAKGLVLVDSSWDDKLTKELIEMVEKKFQKRVTDVVITHAHADRIGGIKTLKERGIKAHSTALTAELAKNSGYEEPLGDLQTITSLKFGNTKVETFYPGKGHTEDNIVVWLPQYQILAGGCLVKSAEAKDLGNVADAYVNEWSTSIENVLKRYGNINSVVPGHGEVGDKGLLLHTLDLLK</sequence>
<dbReference type="InterPro" id="IPR047917">
    <property type="entry name" value="BcII-like_MBL-B1"/>
</dbReference>
<evidence type="ECO:0000256" key="20">
    <source>
        <dbReference type="ARBA" id="ARBA00083032"/>
    </source>
</evidence>
<dbReference type="SUPFAM" id="SSF56281">
    <property type="entry name" value="Metallo-hydrolase/oxidoreductase"/>
    <property type="match status" value="1"/>
</dbReference>
<dbReference type="InterPro" id="IPR001018">
    <property type="entry name" value="Beta-lactamase_class-B_CS"/>
</dbReference>
<dbReference type="AlphaFoldDB" id="A0A9X6J148"/>
<comment type="subcellular location">
    <subcellularLocation>
        <location evidence="3">Periplasm</location>
    </subcellularLocation>
</comment>
<dbReference type="GO" id="GO:0042597">
    <property type="term" value="C:periplasmic space"/>
    <property type="evidence" value="ECO:0007669"/>
    <property type="project" value="UniProtKB-SubCell"/>
</dbReference>
<evidence type="ECO:0000256" key="15">
    <source>
        <dbReference type="ARBA" id="ARBA00030171"/>
    </source>
</evidence>
<accession>A0A9X6J148</accession>
<evidence type="ECO:0000256" key="11">
    <source>
        <dbReference type="ARBA" id="ARBA00022801"/>
    </source>
</evidence>
<evidence type="ECO:0000259" key="21">
    <source>
        <dbReference type="SMART" id="SM00849"/>
    </source>
</evidence>
<proteinExistence type="inferred from homology"/>
<dbReference type="EMBL" id="NFEA01000002">
    <property type="protein sequence ID" value="OTZ38376.1"/>
    <property type="molecule type" value="Genomic_DNA"/>
</dbReference>
<dbReference type="PROSITE" id="PS00744">
    <property type="entry name" value="BETA_LACTAMASE_B_2"/>
    <property type="match status" value="1"/>
</dbReference>
<evidence type="ECO:0000256" key="10">
    <source>
        <dbReference type="ARBA" id="ARBA00022764"/>
    </source>
</evidence>
<keyword evidence="11" id="KW-0378">Hydrolase</keyword>
<evidence type="ECO:0000256" key="2">
    <source>
        <dbReference type="ARBA" id="ARBA00001947"/>
    </source>
</evidence>
<evidence type="ECO:0000256" key="19">
    <source>
        <dbReference type="ARBA" id="ARBA00081414"/>
    </source>
</evidence>
<dbReference type="InterPro" id="IPR001279">
    <property type="entry name" value="Metallo-B-lactamas"/>
</dbReference>
<evidence type="ECO:0000313" key="23">
    <source>
        <dbReference type="Proteomes" id="UP000195217"/>
    </source>
</evidence>
<comment type="similarity">
    <text evidence="4">Belongs to the metallo-beta-lactamase superfamily. Class-B beta-lactamase family.</text>
</comment>
<evidence type="ECO:0000256" key="8">
    <source>
        <dbReference type="ARBA" id="ARBA00022723"/>
    </source>
</evidence>
<dbReference type="FunFam" id="3.60.15.10:FF:000050">
    <property type="entry name" value="Metallo-beta-lactamase type 2"/>
    <property type="match status" value="1"/>
</dbReference>
<dbReference type="Gene3D" id="3.60.15.10">
    <property type="entry name" value="Ribonuclease Z/Hydroxyacylglutathione hydrolase-like"/>
    <property type="match status" value="1"/>
</dbReference>
<dbReference type="SMART" id="SM00849">
    <property type="entry name" value="Lactamase_B"/>
    <property type="match status" value="1"/>
</dbReference>
<dbReference type="PANTHER" id="PTHR42951">
    <property type="entry name" value="METALLO-BETA-LACTAMASE DOMAIN-CONTAINING"/>
    <property type="match status" value="1"/>
</dbReference>
<dbReference type="Proteomes" id="UP000195217">
    <property type="component" value="Unassembled WGS sequence"/>
</dbReference>
<evidence type="ECO:0000256" key="5">
    <source>
        <dbReference type="ARBA" id="ARBA00011245"/>
    </source>
</evidence>
<dbReference type="GO" id="GO:0008270">
    <property type="term" value="F:zinc ion binding"/>
    <property type="evidence" value="ECO:0007669"/>
    <property type="project" value="InterPro"/>
</dbReference>
<comment type="caution">
    <text evidence="22">The sequence shown here is derived from an EMBL/GenBank/DDBJ whole genome shotgun (WGS) entry which is preliminary data.</text>
</comment>
<evidence type="ECO:0000256" key="3">
    <source>
        <dbReference type="ARBA" id="ARBA00004418"/>
    </source>
</evidence>
<dbReference type="Pfam" id="PF00753">
    <property type="entry name" value="Lactamase_B"/>
    <property type="match status" value="1"/>
</dbReference>
<name>A0A9X6J148_BACUD</name>
<organism evidence="22 23">
    <name type="scientific">Bacillus thuringiensis subsp. darmstadiensis</name>
    <dbReference type="NCBI Taxonomy" id="132264"/>
    <lineage>
        <taxon>Bacteria</taxon>
        <taxon>Bacillati</taxon>
        <taxon>Bacillota</taxon>
        <taxon>Bacilli</taxon>
        <taxon>Bacillales</taxon>
        <taxon>Bacillaceae</taxon>
        <taxon>Bacillus</taxon>
        <taxon>Bacillus cereus group</taxon>
    </lineage>
</organism>
<dbReference type="PANTHER" id="PTHR42951:SF4">
    <property type="entry name" value="ACYL-COENZYME A THIOESTERASE MBLAC2"/>
    <property type="match status" value="1"/>
</dbReference>
<reference evidence="22 23" key="1">
    <citation type="submission" date="2016-10" db="EMBL/GenBank/DDBJ databases">
        <title>Comparative genomics of Bacillus thuringiensis reveals a path to pathogens against multiple invertebrate hosts.</title>
        <authorList>
            <person name="Zheng J."/>
            <person name="Gao Q."/>
            <person name="Liu H."/>
            <person name="Peng D."/>
            <person name="Ruan L."/>
            <person name="Sun M."/>
        </authorList>
    </citation>
    <scope>NUCLEOTIDE SEQUENCE [LARGE SCALE GENOMIC DNA]</scope>
    <source>
        <strain evidence="22">BGSC 4M3</strain>
    </source>
</reference>
<dbReference type="GO" id="GO:0017001">
    <property type="term" value="P:antibiotic catabolic process"/>
    <property type="evidence" value="ECO:0007669"/>
    <property type="project" value="InterPro"/>
</dbReference>
<evidence type="ECO:0000256" key="13">
    <source>
        <dbReference type="ARBA" id="ARBA00023251"/>
    </source>
</evidence>
<evidence type="ECO:0000256" key="4">
    <source>
        <dbReference type="ARBA" id="ARBA00005250"/>
    </source>
</evidence>
<evidence type="ECO:0000256" key="12">
    <source>
        <dbReference type="ARBA" id="ARBA00022833"/>
    </source>
</evidence>
<dbReference type="EC" id="3.5.2.6" evidence="6"/>
<keyword evidence="8" id="KW-0479">Metal-binding</keyword>
<evidence type="ECO:0000256" key="1">
    <source>
        <dbReference type="ARBA" id="ARBA00001526"/>
    </source>
</evidence>
<evidence type="ECO:0000256" key="17">
    <source>
        <dbReference type="ARBA" id="ARBA00033087"/>
    </source>
</evidence>
<comment type="cofactor">
    <cofactor evidence="2">
        <name>Zn(2+)</name>
        <dbReference type="ChEBI" id="CHEBI:29105"/>
    </cofactor>
</comment>
<evidence type="ECO:0000256" key="9">
    <source>
        <dbReference type="ARBA" id="ARBA00022729"/>
    </source>
</evidence>
<gene>
    <name evidence="22" type="ORF">BK761_00180</name>
</gene>
<evidence type="ECO:0000256" key="6">
    <source>
        <dbReference type="ARBA" id="ARBA00012865"/>
    </source>
</evidence>
<dbReference type="GO" id="GO:0008800">
    <property type="term" value="F:beta-lactamase activity"/>
    <property type="evidence" value="ECO:0007669"/>
    <property type="project" value="UniProtKB-EC"/>
</dbReference>
<keyword evidence="9" id="KW-0732">Signal</keyword>
<keyword evidence="12" id="KW-0862">Zinc</keyword>
<dbReference type="CDD" id="cd16304">
    <property type="entry name" value="BcII-like_MBL-B1"/>
    <property type="match status" value="1"/>
</dbReference>